<organism evidence="1">
    <name type="scientific">marine metagenome</name>
    <dbReference type="NCBI Taxonomy" id="408172"/>
    <lineage>
        <taxon>unclassified sequences</taxon>
        <taxon>metagenomes</taxon>
        <taxon>ecological metagenomes</taxon>
    </lineage>
</organism>
<name>A0A381X312_9ZZZZ</name>
<protein>
    <submittedName>
        <fullName evidence="1">Uncharacterized protein</fullName>
    </submittedName>
</protein>
<gene>
    <name evidence="1" type="ORF">METZ01_LOCUS111411</name>
</gene>
<dbReference type="EMBL" id="UINC01013573">
    <property type="protein sequence ID" value="SVA58557.1"/>
    <property type="molecule type" value="Genomic_DNA"/>
</dbReference>
<evidence type="ECO:0000313" key="1">
    <source>
        <dbReference type="EMBL" id="SVA58557.1"/>
    </source>
</evidence>
<dbReference type="AlphaFoldDB" id="A0A381X312"/>
<feature type="non-terminal residue" evidence="1">
    <location>
        <position position="171"/>
    </location>
</feature>
<accession>A0A381X312</accession>
<feature type="non-terminal residue" evidence="1">
    <location>
        <position position="1"/>
    </location>
</feature>
<sequence>VLVALIGYELAGCSSKQEIVKEALNSVGDRPEWVMVPPAPEGDQLYFVGTSALYGTEKHARRDAKRDAIREMSEYVRVLNKNKFERASVTYGMDSFVIMPTVSERNFEKIMSASTANFLRVEEMYFEREADAAGVPGYKYFVLTGISKTDLETALQSNAKANAEDAQKAMG</sequence>
<reference evidence="1" key="1">
    <citation type="submission" date="2018-05" db="EMBL/GenBank/DDBJ databases">
        <authorList>
            <person name="Lanie J.A."/>
            <person name="Ng W.-L."/>
            <person name="Kazmierczak K.M."/>
            <person name="Andrzejewski T.M."/>
            <person name="Davidsen T.M."/>
            <person name="Wayne K.J."/>
            <person name="Tettelin H."/>
            <person name="Glass J.I."/>
            <person name="Rusch D."/>
            <person name="Podicherti R."/>
            <person name="Tsui H.-C.T."/>
            <person name="Winkler M.E."/>
        </authorList>
    </citation>
    <scope>NUCLEOTIDE SEQUENCE</scope>
</reference>
<proteinExistence type="predicted"/>